<evidence type="ECO:0000313" key="9">
    <source>
        <dbReference type="EMBL" id="KEF39322.1"/>
    </source>
</evidence>
<evidence type="ECO:0000256" key="6">
    <source>
        <dbReference type="ARBA" id="ARBA00023014"/>
    </source>
</evidence>
<evidence type="ECO:0000313" key="10">
    <source>
        <dbReference type="Proteomes" id="UP000027936"/>
    </source>
</evidence>
<dbReference type="Proteomes" id="UP000027936">
    <property type="component" value="Unassembled WGS sequence"/>
</dbReference>
<dbReference type="SMART" id="SM00987">
    <property type="entry name" value="UreE_C"/>
    <property type="match status" value="1"/>
</dbReference>
<dbReference type="OrthoDB" id="5290748at2"/>
<organism evidence="9 10">
    <name type="scientific">Schinkia azotoformans MEV2011</name>
    <dbReference type="NCBI Taxonomy" id="1348973"/>
    <lineage>
        <taxon>Bacteria</taxon>
        <taxon>Bacillati</taxon>
        <taxon>Bacillota</taxon>
        <taxon>Bacilli</taxon>
        <taxon>Bacillales</taxon>
        <taxon>Bacillaceae</taxon>
        <taxon>Calidifontibacillus/Schinkia group</taxon>
        <taxon>Schinkia</taxon>
    </lineage>
</organism>
<dbReference type="Gene3D" id="3.40.470.10">
    <property type="entry name" value="Uracil-DNA glycosylase-like domain"/>
    <property type="match status" value="1"/>
</dbReference>
<dbReference type="GO" id="GO:0003887">
    <property type="term" value="F:DNA-directed DNA polymerase activity"/>
    <property type="evidence" value="ECO:0007669"/>
    <property type="project" value="UniProtKB-EC"/>
</dbReference>
<evidence type="ECO:0000256" key="2">
    <source>
        <dbReference type="ARBA" id="ARBA00022723"/>
    </source>
</evidence>
<dbReference type="PATRIC" id="fig|1348973.3.peg.1055"/>
<dbReference type="SUPFAM" id="SSF52141">
    <property type="entry name" value="Uracil-DNA glycosylase-like"/>
    <property type="match status" value="1"/>
</dbReference>
<feature type="domain" description="Uracil-DNA glycosylase-like" evidence="8">
    <location>
        <begin position="35"/>
        <end position="181"/>
    </location>
</feature>
<keyword evidence="1" id="KW-0004">4Fe-4S</keyword>
<comment type="caution">
    <text evidence="9">The sequence shown here is derived from an EMBL/GenBank/DDBJ whole genome shotgun (WGS) entry which is preliminary data.</text>
</comment>
<keyword evidence="5" id="KW-0408">Iron</keyword>
<evidence type="ECO:0000256" key="5">
    <source>
        <dbReference type="ARBA" id="ARBA00023004"/>
    </source>
</evidence>
<keyword evidence="4" id="KW-0378">Hydrolase</keyword>
<dbReference type="InterPro" id="IPR005122">
    <property type="entry name" value="Uracil-DNA_glycosylase-like"/>
</dbReference>
<dbReference type="CDD" id="cd10030">
    <property type="entry name" value="UDG-F4_TTUDGA_SPO1dp_like"/>
    <property type="match status" value="1"/>
</dbReference>
<dbReference type="GO" id="GO:0006281">
    <property type="term" value="P:DNA repair"/>
    <property type="evidence" value="ECO:0007669"/>
    <property type="project" value="UniProtKB-KW"/>
</dbReference>
<keyword evidence="6" id="KW-0411">Iron-sulfur</keyword>
<reference evidence="9 10" key="1">
    <citation type="submission" date="2014-04" db="EMBL/GenBank/DDBJ databases">
        <title>Draft genome sequence of Bacillus azotoformans MEV2011, a (co-) denitrifying strain unable to grow in the presence of oxygen.</title>
        <authorList>
            <person name="Nielsen M."/>
            <person name="Schreiber L."/>
            <person name="Finster K."/>
            <person name="Schramm A."/>
        </authorList>
    </citation>
    <scope>NUCLEOTIDE SEQUENCE [LARGE SCALE GENOMIC DNA]</scope>
    <source>
        <strain evidence="9 10">MEV2011</strain>
    </source>
</reference>
<sequence>MSDFCPALWPEDSTPENLKDCSECGLDQHGTRMVWGEGNPEAPIMILLDNPGAREDREHRPFVCGTRQTLQQAVNQVGLTVDDLYVTYVLKRKPTRAYDKDQTRQICMNHFKQQLQAHEPKFIVCLGNIAVQSFFQNPEYDVKSLRGKFHDVHGYQTTVAYHPLAVRRRPNLWTLFLEDWQLVADQFYRFKHADL</sequence>
<dbReference type="PANTHER" id="PTHR33693">
    <property type="entry name" value="TYPE-5 URACIL-DNA GLYCOSYLASE"/>
    <property type="match status" value="1"/>
</dbReference>
<dbReference type="Pfam" id="PF03167">
    <property type="entry name" value="UDG"/>
    <property type="match status" value="1"/>
</dbReference>
<evidence type="ECO:0000259" key="8">
    <source>
        <dbReference type="SMART" id="SM00986"/>
    </source>
</evidence>
<keyword evidence="2" id="KW-0479">Metal-binding</keyword>
<dbReference type="GO" id="GO:0097506">
    <property type="term" value="F:deaminated base DNA N-glycosylase activity"/>
    <property type="evidence" value="ECO:0007669"/>
    <property type="project" value="UniProtKB-ARBA"/>
</dbReference>
<dbReference type="SMART" id="SM00986">
    <property type="entry name" value="UDG"/>
    <property type="match status" value="1"/>
</dbReference>
<dbReference type="RefSeq" id="WP_035193899.1">
    <property type="nucleotide sequence ID" value="NZ_JJRY01000003.1"/>
</dbReference>
<accession>A0A072NPZ5</accession>
<dbReference type="AlphaFoldDB" id="A0A072NPZ5"/>
<evidence type="ECO:0000256" key="7">
    <source>
        <dbReference type="ARBA" id="ARBA00023204"/>
    </source>
</evidence>
<evidence type="ECO:0000256" key="3">
    <source>
        <dbReference type="ARBA" id="ARBA00022763"/>
    </source>
</evidence>
<keyword evidence="7" id="KW-0234">DNA repair</keyword>
<evidence type="ECO:0000256" key="1">
    <source>
        <dbReference type="ARBA" id="ARBA00022485"/>
    </source>
</evidence>
<name>A0A072NPZ5_SCHAZ</name>
<dbReference type="InterPro" id="IPR036895">
    <property type="entry name" value="Uracil-DNA_glycosylase-like_sf"/>
</dbReference>
<dbReference type="EMBL" id="JJRY01000003">
    <property type="protein sequence ID" value="KEF39322.1"/>
    <property type="molecule type" value="Genomic_DNA"/>
</dbReference>
<dbReference type="PANTHER" id="PTHR33693:SF9">
    <property type="entry name" value="TYPE-4 URACIL-DNA GLYCOSYLASE"/>
    <property type="match status" value="1"/>
</dbReference>
<keyword evidence="3" id="KW-0227">DNA damage</keyword>
<evidence type="ECO:0000256" key="4">
    <source>
        <dbReference type="ARBA" id="ARBA00022801"/>
    </source>
</evidence>
<proteinExistence type="predicted"/>
<keyword evidence="9" id="KW-0548">Nucleotidyltransferase</keyword>
<keyword evidence="9" id="KW-0808">Transferase</keyword>
<dbReference type="InterPro" id="IPR051536">
    <property type="entry name" value="UDG_Type-4/5"/>
</dbReference>
<dbReference type="GO" id="GO:0051539">
    <property type="term" value="F:4 iron, 4 sulfur cluster binding"/>
    <property type="evidence" value="ECO:0007669"/>
    <property type="project" value="UniProtKB-KW"/>
</dbReference>
<dbReference type="GO" id="GO:0046872">
    <property type="term" value="F:metal ion binding"/>
    <property type="evidence" value="ECO:0007669"/>
    <property type="project" value="UniProtKB-KW"/>
</dbReference>
<dbReference type="EC" id="2.7.7.7" evidence="9"/>
<gene>
    <name evidence="9" type="ORF">M670_01085</name>
</gene>
<protein>
    <submittedName>
        <fullName evidence="9">Uracil-DNA glycosylase</fullName>
        <ecNumber evidence="9">2.7.7.7</ecNumber>
    </submittedName>
</protein>